<comment type="caution">
    <text evidence="1">The sequence shown here is derived from an EMBL/GenBank/DDBJ whole genome shotgun (WGS) entry which is preliminary data.</text>
</comment>
<evidence type="ECO:0000313" key="1">
    <source>
        <dbReference type="EMBL" id="PUA34383.1"/>
    </source>
</evidence>
<evidence type="ECO:0000313" key="2">
    <source>
        <dbReference type="Proteomes" id="UP000244066"/>
    </source>
</evidence>
<name>A0A2R7YA44_9ARCH</name>
<sequence>MFMLIILGSYAAQYYSWSVSYTIKPLTETKTFYINTSGATTATDTLIGTTFVEVVKPGTLKLRIVSKPEMANAFEDLSIKVEFYLSGVLMKAEKTIVSGGTVYDGDLRIEIMFSASELGHYDVKIKVTYQTKAVTGTVQDSFPIQIWFVEGS</sequence>
<gene>
    <name evidence="1" type="ORF">B9J98_00635</name>
</gene>
<organism evidence="1 2">
    <name type="scientific">Candidatus Terraquivivens tikiterensis</name>
    <dbReference type="NCBI Taxonomy" id="1980982"/>
    <lineage>
        <taxon>Archaea</taxon>
        <taxon>Nitrososphaerota</taxon>
        <taxon>Candidatus Wolframiiraptoraceae</taxon>
        <taxon>Candidatus Terraquivivens</taxon>
    </lineage>
</organism>
<protein>
    <submittedName>
        <fullName evidence="1">Uncharacterized protein</fullName>
    </submittedName>
</protein>
<reference evidence="1 2" key="1">
    <citation type="submission" date="2017-04" db="EMBL/GenBank/DDBJ databases">
        <title>Draft Aigarchaeota genome from a New Zealand hot spring.</title>
        <authorList>
            <person name="Reysenbach A.-L."/>
            <person name="Donaho J.A."/>
            <person name="Gerhart J."/>
            <person name="Kelley J.F."/>
            <person name="Kouba K."/>
            <person name="Podar M."/>
            <person name="Stott M."/>
        </authorList>
    </citation>
    <scope>NUCLEOTIDE SEQUENCE [LARGE SCALE GENOMIC DNA]</scope>
    <source>
        <strain evidence="1">NZ13_MG1</strain>
    </source>
</reference>
<dbReference type="Proteomes" id="UP000244066">
    <property type="component" value="Unassembled WGS sequence"/>
</dbReference>
<dbReference type="EMBL" id="NDWU01000001">
    <property type="protein sequence ID" value="PUA34383.1"/>
    <property type="molecule type" value="Genomic_DNA"/>
</dbReference>
<dbReference type="AlphaFoldDB" id="A0A2R7YA44"/>
<proteinExistence type="predicted"/>
<accession>A0A2R7YA44</accession>